<keyword evidence="2 5" id="KW-0732">Signal</keyword>
<sequence length="553" mass="56668">MHPRLRTIALAVAVLLAGGTAVASVLDATTSPADAAAVLASTVENEGATCAVPALPDAGSLPTNARLPDPFRRLDNSRITTTGDWRCRREEIKRLAEKFVYGEKPAKPQSVTGTVSSSGITVNVSHNGRSSSFSASVQLPSGTGPFPAVVVLGGFGADTAAIRAAGAAVISYDPYAVGREGTPRTNKQGAFYSIYGNTSPTGLLMAWAWGVSRIIDVLEGNQTVLRADATGVTGCSRFGKGAFVVGAFDQRIALTMPIESGTAGVPILRGVPGEGAQSLSSAYGEQPWFGDAFGSFTGSPNRLPVDTHEMVAMVAPRGLFVMDNPHIANLGPRSASVAALGGAEVYRALGAGDNITYWSDVQDGSHCANRPEWRTPLQQNIQKHLLRTGNAPGAMRISSRAQGNLAEWRDWTTPSLGQSPSNPPSSQPPSSQPPSSQPPSSQPPSSGPPSSSGPPPVGGCAASVSVNAWTGGFVATVRVTAGASPVDGWTVAMTLPAGATITNSWNTTRGGTTGAVTLSNVSYNGRLGAGQSTEFGFQGTGSPGNPAPTCTAS</sequence>
<evidence type="ECO:0000313" key="7">
    <source>
        <dbReference type="EMBL" id="GIJ71079.1"/>
    </source>
</evidence>
<proteinExistence type="predicted"/>
<dbReference type="GO" id="GO:0004553">
    <property type="term" value="F:hydrolase activity, hydrolyzing O-glycosyl compounds"/>
    <property type="evidence" value="ECO:0007669"/>
    <property type="project" value="InterPro"/>
</dbReference>
<dbReference type="InterPro" id="IPR012291">
    <property type="entry name" value="CBM2_carb-bd_dom_sf"/>
</dbReference>
<name>A0A8J4EDV7_9ACTN</name>
<feature type="signal peptide" evidence="5">
    <location>
        <begin position="1"/>
        <end position="23"/>
    </location>
</feature>
<reference evidence="7" key="1">
    <citation type="submission" date="2021-01" db="EMBL/GenBank/DDBJ databases">
        <title>Whole genome shotgun sequence of Virgisporangium ochraceum NBRC 16418.</title>
        <authorList>
            <person name="Komaki H."/>
            <person name="Tamura T."/>
        </authorList>
    </citation>
    <scope>NUCLEOTIDE SEQUENCE</scope>
    <source>
        <strain evidence="7">NBRC 16418</strain>
    </source>
</reference>
<dbReference type="SUPFAM" id="SSF53474">
    <property type="entry name" value="alpha/beta-Hydrolases"/>
    <property type="match status" value="1"/>
</dbReference>
<dbReference type="GO" id="GO:0052689">
    <property type="term" value="F:carboxylic ester hydrolase activity"/>
    <property type="evidence" value="ECO:0007669"/>
    <property type="project" value="UniProtKB-KW"/>
</dbReference>
<evidence type="ECO:0000256" key="4">
    <source>
        <dbReference type="SAM" id="MobiDB-lite"/>
    </source>
</evidence>
<evidence type="ECO:0000256" key="5">
    <source>
        <dbReference type="SAM" id="SignalP"/>
    </source>
</evidence>
<keyword evidence="3" id="KW-0378">Hydrolase</keyword>
<feature type="region of interest" description="Disordered" evidence="4">
    <location>
        <begin position="411"/>
        <end position="459"/>
    </location>
</feature>
<dbReference type="SUPFAM" id="SSF49384">
    <property type="entry name" value="Carbohydrate-binding domain"/>
    <property type="match status" value="1"/>
</dbReference>
<dbReference type="InterPro" id="IPR029058">
    <property type="entry name" value="AB_hydrolase_fold"/>
</dbReference>
<dbReference type="InterPro" id="IPR008965">
    <property type="entry name" value="CBM2/CBM3_carb-bd_dom_sf"/>
</dbReference>
<feature type="region of interest" description="Disordered" evidence="4">
    <location>
        <begin position="534"/>
        <end position="553"/>
    </location>
</feature>
<feature type="domain" description="CBM2" evidence="6">
    <location>
        <begin position="453"/>
        <end position="553"/>
    </location>
</feature>
<dbReference type="SMART" id="SM00637">
    <property type="entry name" value="CBD_II"/>
    <property type="match status" value="1"/>
</dbReference>
<gene>
    <name evidence="7" type="ORF">Voc01_059960</name>
</gene>
<dbReference type="Gene3D" id="2.60.40.290">
    <property type="match status" value="1"/>
</dbReference>
<dbReference type="Pfam" id="PF00553">
    <property type="entry name" value="CBM_2"/>
    <property type="match status" value="1"/>
</dbReference>
<dbReference type="AlphaFoldDB" id="A0A8J4EDV7"/>
<comment type="caution">
    <text evidence="7">The sequence shown here is derived from an EMBL/GenBank/DDBJ whole genome shotgun (WGS) entry which is preliminary data.</text>
</comment>
<feature type="chain" id="PRO_5038842475" description="CBM2 domain-containing protein" evidence="5">
    <location>
        <begin position="24"/>
        <end position="553"/>
    </location>
</feature>
<keyword evidence="8" id="KW-1185">Reference proteome</keyword>
<feature type="compositionally biased region" description="Pro residues" evidence="4">
    <location>
        <begin position="421"/>
        <end position="457"/>
    </location>
</feature>
<evidence type="ECO:0000259" key="6">
    <source>
        <dbReference type="PROSITE" id="PS51173"/>
    </source>
</evidence>
<evidence type="ECO:0000256" key="2">
    <source>
        <dbReference type="ARBA" id="ARBA00022729"/>
    </source>
</evidence>
<keyword evidence="1" id="KW-0719">Serine esterase</keyword>
<dbReference type="Pfam" id="PF22244">
    <property type="entry name" value="GCE_fung"/>
    <property type="match status" value="1"/>
</dbReference>
<dbReference type="InterPro" id="IPR001919">
    <property type="entry name" value="CBD2"/>
</dbReference>
<dbReference type="EMBL" id="BOPH01000085">
    <property type="protein sequence ID" value="GIJ71079.1"/>
    <property type="molecule type" value="Genomic_DNA"/>
</dbReference>
<organism evidence="7 8">
    <name type="scientific">Virgisporangium ochraceum</name>
    <dbReference type="NCBI Taxonomy" id="65505"/>
    <lineage>
        <taxon>Bacteria</taxon>
        <taxon>Bacillati</taxon>
        <taxon>Actinomycetota</taxon>
        <taxon>Actinomycetes</taxon>
        <taxon>Micromonosporales</taxon>
        <taxon>Micromonosporaceae</taxon>
        <taxon>Virgisporangium</taxon>
    </lineage>
</organism>
<evidence type="ECO:0000256" key="3">
    <source>
        <dbReference type="ARBA" id="ARBA00022801"/>
    </source>
</evidence>
<evidence type="ECO:0000256" key="1">
    <source>
        <dbReference type="ARBA" id="ARBA00022487"/>
    </source>
</evidence>
<dbReference type="Gene3D" id="3.40.50.1820">
    <property type="entry name" value="alpha/beta hydrolase"/>
    <property type="match status" value="1"/>
</dbReference>
<protein>
    <recommendedName>
        <fullName evidence="6">CBM2 domain-containing protein</fullName>
    </recommendedName>
</protein>
<dbReference type="GO" id="GO:0005975">
    <property type="term" value="P:carbohydrate metabolic process"/>
    <property type="evidence" value="ECO:0007669"/>
    <property type="project" value="InterPro"/>
</dbReference>
<dbReference type="PROSITE" id="PS51173">
    <property type="entry name" value="CBM2"/>
    <property type="match status" value="1"/>
</dbReference>
<evidence type="ECO:0000313" key="8">
    <source>
        <dbReference type="Proteomes" id="UP000635606"/>
    </source>
</evidence>
<accession>A0A8J4EDV7</accession>
<dbReference type="InterPro" id="IPR054579">
    <property type="entry name" value="GCE-like_dom"/>
</dbReference>
<dbReference type="Proteomes" id="UP000635606">
    <property type="component" value="Unassembled WGS sequence"/>
</dbReference>
<dbReference type="GO" id="GO:0030247">
    <property type="term" value="F:polysaccharide binding"/>
    <property type="evidence" value="ECO:0007669"/>
    <property type="project" value="UniProtKB-UniRule"/>
</dbReference>